<evidence type="ECO:0008006" key="3">
    <source>
        <dbReference type="Google" id="ProtNLM"/>
    </source>
</evidence>
<feature type="compositionally biased region" description="Polar residues" evidence="1">
    <location>
        <begin position="1"/>
        <end position="15"/>
    </location>
</feature>
<feature type="region of interest" description="Disordered" evidence="1">
    <location>
        <begin position="1"/>
        <end position="37"/>
    </location>
</feature>
<proteinExistence type="predicted"/>
<protein>
    <recommendedName>
        <fullName evidence="3">Integrase, catalytic region, zinc finger, CCHC-type, peptidase aspartic, catalytic</fullName>
    </recommendedName>
</protein>
<organism evidence="2">
    <name type="scientific">Tanacetum cinerariifolium</name>
    <name type="common">Dalmatian daisy</name>
    <name type="synonym">Chrysanthemum cinerariifolium</name>
    <dbReference type="NCBI Taxonomy" id="118510"/>
    <lineage>
        <taxon>Eukaryota</taxon>
        <taxon>Viridiplantae</taxon>
        <taxon>Streptophyta</taxon>
        <taxon>Embryophyta</taxon>
        <taxon>Tracheophyta</taxon>
        <taxon>Spermatophyta</taxon>
        <taxon>Magnoliopsida</taxon>
        <taxon>eudicotyledons</taxon>
        <taxon>Gunneridae</taxon>
        <taxon>Pentapetalae</taxon>
        <taxon>asterids</taxon>
        <taxon>campanulids</taxon>
        <taxon>Asterales</taxon>
        <taxon>Asteraceae</taxon>
        <taxon>Asteroideae</taxon>
        <taxon>Anthemideae</taxon>
        <taxon>Anthemidinae</taxon>
        <taxon>Tanacetum</taxon>
    </lineage>
</organism>
<evidence type="ECO:0000313" key="2">
    <source>
        <dbReference type="EMBL" id="GFC75722.1"/>
    </source>
</evidence>
<sequence length="107" mass="11852">VTLPTNASGSQPSSNTKKDKIQQTPSSAKKNKLEAYPRNVRTSLQNKKSVVNTKDIASVQNSKFNVNSDLQCDTCNGFLFFDNHDSCVLEFINTVNTRVKSKSVKNI</sequence>
<dbReference type="EMBL" id="BKCJ011053101">
    <property type="protein sequence ID" value="GFC75722.1"/>
    <property type="molecule type" value="Genomic_DNA"/>
</dbReference>
<dbReference type="AlphaFoldDB" id="A0A699QQ99"/>
<feature type="non-terminal residue" evidence="2">
    <location>
        <position position="1"/>
    </location>
</feature>
<name>A0A699QQ99_TANCI</name>
<reference evidence="2" key="1">
    <citation type="journal article" date="2019" name="Sci. Rep.">
        <title>Draft genome of Tanacetum cinerariifolium, the natural source of mosquito coil.</title>
        <authorList>
            <person name="Yamashiro T."/>
            <person name="Shiraishi A."/>
            <person name="Satake H."/>
            <person name="Nakayama K."/>
        </authorList>
    </citation>
    <scope>NUCLEOTIDE SEQUENCE</scope>
</reference>
<gene>
    <name evidence="2" type="ORF">Tci_847692</name>
</gene>
<comment type="caution">
    <text evidence="2">The sequence shown here is derived from an EMBL/GenBank/DDBJ whole genome shotgun (WGS) entry which is preliminary data.</text>
</comment>
<accession>A0A699QQ99</accession>
<evidence type="ECO:0000256" key="1">
    <source>
        <dbReference type="SAM" id="MobiDB-lite"/>
    </source>
</evidence>